<evidence type="ECO:0000313" key="2">
    <source>
        <dbReference type="EMBL" id="RXH69729.1"/>
    </source>
</evidence>
<comment type="caution">
    <text evidence="2">The sequence shown here is derived from an EMBL/GenBank/DDBJ whole genome shotgun (WGS) entry which is preliminary data.</text>
</comment>
<organism evidence="2 3">
    <name type="scientific">Malus domestica</name>
    <name type="common">Apple</name>
    <name type="synonym">Pyrus malus</name>
    <dbReference type="NCBI Taxonomy" id="3750"/>
    <lineage>
        <taxon>Eukaryota</taxon>
        <taxon>Viridiplantae</taxon>
        <taxon>Streptophyta</taxon>
        <taxon>Embryophyta</taxon>
        <taxon>Tracheophyta</taxon>
        <taxon>Spermatophyta</taxon>
        <taxon>Magnoliopsida</taxon>
        <taxon>eudicotyledons</taxon>
        <taxon>Gunneridae</taxon>
        <taxon>Pentapetalae</taxon>
        <taxon>rosids</taxon>
        <taxon>fabids</taxon>
        <taxon>Rosales</taxon>
        <taxon>Rosaceae</taxon>
        <taxon>Amygdaloideae</taxon>
        <taxon>Maleae</taxon>
        <taxon>Malus</taxon>
    </lineage>
</organism>
<dbReference type="EMBL" id="RDQH01000343">
    <property type="protein sequence ID" value="RXH69729.1"/>
    <property type="molecule type" value="Genomic_DNA"/>
</dbReference>
<keyword evidence="3" id="KW-1185">Reference proteome</keyword>
<keyword evidence="1" id="KW-0812">Transmembrane</keyword>
<keyword evidence="1" id="KW-0472">Membrane</keyword>
<dbReference type="AlphaFoldDB" id="A0A498HFE2"/>
<gene>
    <name evidence="2" type="ORF">DVH24_042487</name>
</gene>
<name>A0A498HFE2_MALDO</name>
<evidence type="ECO:0000256" key="1">
    <source>
        <dbReference type="SAM" id="Phobius"/>
    </source>
</evidence>
<sequence length="67" mass="8128">MAYQRDKDCLPSTSDALPVLFCFVWSWLSHWLNRDYTNRRARGGHWKWRADNPCPYQSQTRRLRLSL</sequence>
<reference evidence="2 3" key="1">
    <citation type="submission" date="2018-10" db="EMBL/GenBank/DDBJ databases">
        <title>A high-quality apple genome assembly.</title>
        <authorList>
            <person name="Hu J."/>
        </authorList>
    </citation>
    <scope>NUCLEOTIDE SEQUENCE [LARGE SCALE GENOMIC DNA]</scope>
    <source>
        <strain evidence="3">cv. HFTH1</strain>
        <tissue evidence="2">Young leaf</tissue>
    </source>
</reference>
<accession>A0A498HFE2</accession>
<proteinExistence type="predicted"/>
<evidence type="ECO:0000313" key="3">
    <source>
        <dbReference type="Proteomes" id="UP000290289"/>
    </source>
</evidence>
<feature type="transmembrane region" description="Helical" evidence="1">
    <location>
        <begin position="16"/>
        <end position="32"/>
    </location>
</feature>
<protein>
    <submittedName>
        <fullName evidence="2">Uncharacterized protein</fullName>
    </submittedName>
</protein>
<dbReference type="Proteomes" id="UP000290289">
    <property type="component" value="Chromosome 17"/>
</dbReference>
<keyword evidence="1" id="KW-1133">Transmembrane helix</keyword>